<keyword evidence="4 7" id="KW-0808">Transferase</keyword>
<dbReference type="Proteomes" id="UP001166251">
    <property type="component" value="Unassembled WGS sequence"/>
</dbReference>
<dbReference type="InterPro" id="IPR023267">
    <property type="entry name" value="RCMT"/>
</dbReference>
<accession>A0ABS7ECT8</accession>
<feature type="domain" description="SAM-dependent MTase RsmB/NOP-type" evidence="8">
    <location>
        <begin position="27"/>
        <end position="304"/>
    </location>
</feature>
<keyword evidence="10" id="KW-1185">Reference proteome</keyword>
<dbReference type="PROSITE" id="PS01153">
    <property type="entry name" value="NOL1_NOP2_SUN"/>
    <property type="match status" value="1"/>
</dbReference>
<dbReference type="Gene3D" id="3.40.50.150">
    <property type="entry name" value="Vaccinia Virus protein VP39"/>
    <property type="match status" value="1"/>
</dbReference>
<dbReference type="InterPro" id="IPR011023">
    <property type="entry name" value="Nop2p"/>
</dbReference>
<dbReference type="SUPFAM" id="SSF53335">
    <property type="entry name" value="S-adenosyl-L-methionine-dependent methyltransferases"/>
    <property type="match status" value="1"/>
</dbReference>
<dbReference type="PROSITE" id="PS51686">
    <property type="entry name" value="SAM_MT_RSMB_NOP"/>
    <property type="match status" value="1"/>
</dbReference>
<dbReference type="GO" id="GO:0032259">
    <property type="term" value="P:methylation"/>
    <property type="evidence" value="ECO:0007669"/>
    <property type="project" value="UniProtKB-KW"/>
</dbReference>
<dbReference type="InterPro" id="IPR031341">
    <property type="entry name" value="Methyltr_RsmF_N"/>
</dbReference>
<dbReference type="PRINTS" id="PR02008">
    <property type="entry name" value="RCMTFAMILY"/>
</dbReference>
<dbReference type="InterPro" id="IPR049560">
    <property type="entry name" value="MeTrfase_RsmB-F_NOP2_cat"/>
</dbReference>
<evidence type="ECO:0000256" key="6">
    <source>
        <dbReference type="ARBA" id="ARBA00022884"/>
    </source>
</evidence>
<keyword evidence="6 7" id="KW-0694">RNA-binding</keyword>
<comment type="caution">
    <text evidence="9">The sequence shown here is derived from an EMBL/GenBank/DDBJ whole genome shotgun (WGS) entry which is preliminary data.</text>
</comment>
<dbReference type="NCBIfam" id="NF008898">
    <property type="entry name" value="PRK11933.1"/>
    <property type="match status" value="1"/>
</dbReference>
<dbReference type="GO" id="GO:0008168">
    <property type="term" value="F:methyltransferase activity"/>
    <property type="evidence" value="ECO:0007669"/>
    <property type="project" value="UniProtKB-KW"/>
</dbReference>
<keyword evidence="3 7" id="KW-0489">Methyltransferase</keyword>
<evidence type="ECO:0000256" key="2">
    <source>
        <dbReference type="ARBA" id="ARBA00022490"/>
    </source>
</evidence>
<evidence type="ECO:0000256" key="1">
    <source>
        <dbReference type="ARBA" id="ARBA00007494"/>
    </source>
</evidence>
<feature type="binding site" evidence="7">
    <location>
        <position position="187"/>
    </location>
    <ligand>
        <name>S-adenosyl-L-methionine</name>
        <dbReference type="ChEBI" id="CHEBI:59789"/>
    </ligand>
</feature>
<dbReference type="Pfam" id="PF01189">
    <property type="entry name" value="Methyltr_RsmB-F"/>
    <property type="match status" value="1"/>
</dbReference>
<dbReference type="Pfam" id="PF21150">
    <property type="entry name" value="YebU_pre-PUA_dom"/>
    <property type="match status" value="1"/>
</dbReference>
<reference evidence="9" key="1">
    <citation type="submission" date="2021-07" db="EMBL/GenBank/DDBJ databases">
        <title>Neiella marina sp. nov., isolated from the intestinal content of sea cucumber Apostichopus japonicus.</title>
        <authorList>
            <person name="Bai X."/>
        </authorList>
    </citation>
    <scope>NUCLEOTIDE SEQUENCE</scope>
    <source>
        <strain evidence="9">126</strain>
    </source>
</reference>
<dbReference type="PANTHER" id="PTHR22807">
    <property type="entry name" value="NOP2 YEAST -RELATED NOL1/NOP2/FMU SUN DOMAIN-CONTAINING"/>
    <property type="match status" value="1"/>
</dbReference>
<feature type="binding site" evidence="7">
    <location>
        <position position="169"/>
    </location>
    <ligand>
        <name>S-adenosyl-L-methionine</name>
        <dbReference type="ChEBI" id="CHEBI:59789"/>
    </ligand>
</feature>
<dbReference type="EMBL" id="JAHZSS010000003">
    <property type="protein sequence ID" value="MBW8190161.1"/>
    <property type="molecule type" value="Genomic_DNA"/>
</dbReference>
<feature type="binding site" evidence="7">
    <location>
        <position position="142"/>
    </location>
    <ligand>
        <name>S-adenosyl-L-methionine</name>
        <dbReference type="ChEBI" id="CHEBI:59789"/>
    </ligand>
</feature>
<name>A0ABS7ECT8_9GAMM</name>
<gene>
    <name evidence="9" type="primary">rsmF</name>
    <name evidence="9" type="ORF">K0504_03855</name>
</gene>
<dbReference type="Gene3D" id="3.10.450.720">
    <property type="match status" value="1"/>
</dbReference>
<feature type="binding site" evidence="7">
    <location>
        <begin position="118"/>
        <end position="124"/>
    </location>
    <ligand>
        <name>S-adenosyl-L-methionine</name>
        <dbReference type="ChEBI" id="CHEBI:59789"/>
    </ligand>
</feature>
<dbReference type="NCBIfam" id="TIGR00446">
    <property type="entry name" value="nop2p"/>
    <property type="match status" value="1"/>
</dbReference>
<dbReference type="InterPro" id="IPR018314">
    <property type="entry name" value="RsmB/NOL1/NOP2-like_CS"/>
</dbReference>
<dbReference type="InterPro" id="IPR029063">
    <property type="entry name" value="SAM-dependent_MTases_sf"/>
</dbReference>
<evidence type="ECO:0000313" key="10">
    <source>
        <dbReference type="Proteomes" id="UP001166251"/>
    </source>
</evidence>
<evidence type="ECO:0000256" key="3">
    <source>
        <dbReference type="ARBA" id="ARBA00022603"/>
    </source>
</evidence>
<dbReference type="Pfam" id="PF17125">
    <property type="entry name" value="Methyltr_RsmF_N"/>
    <property type="match status" value="1"/>
</dbReference>
<dbReference type="InterPro" id="IPR027391">
    <property type="entry name" value="Nol1_Nop2_Fmu_2"/>
</dbReference>
<evidence type="ECO:0000259" key="8">
    <source>
        <dbReference type="PROSITE" id="PS51686"/>
    </source>
</evidence>
<dbReference type="InterPro" id="IPR001678">
    <property type="entry name" value="MeTrfase_RsmB-F_NOP2_dom"/>
</dbReference>
<dbReference type="Pfam" id="PF13636">
    <property type="entry name" value="Methyltranf_PUA"/>
    <property type="match status" value="1"/>
</dbReference>
<feature type="active site" description="Nucleophile" evidence="7">
    <location>
        <position position="240"/>
    </location>
</feature>
<comment type="similarity">
    <text evidence="1 7">Belongs to the class I-like SAM-binding methyltransferase superfamily. RsmB/NOP family.</text>
</comment>
<evidence type="ECO:0000256" key="7">
    <source>
        <dbReference type="PROSITE-ProRule" id="PRU01023"/>
    </source>
</evidence>
<dbReference type="PANTHER" id="PTHR22807:SF30">
    <property type="entry name" value="28S RRNA (CYTOSINE(4447)-C(5))-METHYLTRANSFERASE-RELATED"/>
    <property type="match status" value="1"/>
</dbReference>
<protein>
    <submittedName>
        <fullName evidence="9">16S rRNA (Cytosine(1407)-C(5))-methyltransferase RsmF</fullName>
        <ecNumber evidence="9">2.1.1.178</ecNumber>
    </submittedName>
</protein>
<evidence type="ECO:0000313" key="9">
    <source>
        <dbReference type="EMBL" id="MBW8190161.1"/>
    </source>
</evidence>
<organism evidence="9 10">
    <name type="scientific">Neiella holothuriorum</name>
    <dbReference type="NCBI Taxonomy" id="2870530"/>
    <lineage>
        <taxon>Bacteria</taxon>
        <taxon>Pseudomonadati</taxon>
        <taxon>Pseudomonadota</taxon>
        <taxon>Gammaproteobacteria</taxon>
        <taxon>Alteromonadales</taxon>
        <taxon>Echinimonadaceae</taxon>
        <taxon>Neiella</taxon>
    </lineage>
</organism>
<dbReference type="EC" id="2.1.1.178" evidence="9"/>
<evidence type="ECO:0000256" key="4">
    <source>
        <dbReference type="ARBA" id="ARBA00022679"/>
    </source>
</evidence>
<keyword evidence="5 7" id="KW-0949">S-adenosyl-L-methionine</keyword>
<dbReference type="InterPro" id="IPR048457">
    <property type="entry name" value="YebU_pre-PUA_dom"/>
</dbReference>
<proteinExistence type="inferred from homology"/>
<evidence type="ECO:0000256" key="5">
    <source>
        <dbReference type="ARBA" id="ARBA00022691"/>
    </source>
</evidence>
<keyword evidence="2" id="KW-0963">Cytoplasm</keyword>
<sequence length="471" mass="51698">MPKVEFPQEFIENTKAILPSHLSIESLLDICQQPLRKSIRLNSLKMPAGESLQKLTAQADPIPWCPEGVWLNGQPTYQLGNHVSHLNGQFYIQEASSMLPPMALSYLCEKPTLVLDMAAAPGSKTTQLAALMGNQGGLVANELSGSRLKGLFTNIQRCGVRNAALTHFDASVFGAALPNTFDAVLLDAPCSGEGSVRKDPDAFKNWSLESTEQLAAVQKQLIVSAFHALKPNGILVYSTCTLNAQENQDVCQHLLETFAGKVEARSLGNLFEGASKAQTAEGYLHIWPQLFDCEGFFIAAFTKTGTTDAPPPLDYKLGKFPYGPMTRKAQSAIDEHLSNYGLSRPAEMTWYQRDNAYWLFPNALTPLINKIRMDRIGVKVAEQFKRDFRLSHEYVMAFGQHATQGRVSLDAVQARDYLQGKVVSGVDGLPAKGEVIITFEAQVLGLGKAVNGKVKNLLPRDLVRDQAVTEF</sequence>